<feature type="compositionally biased region" description="Low complexity" evidence="7">
    <location>
        <begin position="635"/>
        <end position="646"/>
    </location>
</feature>
<protein>
    <recommendedName>
        <fullName evidence="12">C2h2-type zn-finger protein</fullName>
    </recommendedName>
</protein>
<dbReference type="GeneID" id="109428944"/>
<dbReference type="Pfam" id="PF00096">
    <property type="entry name" value="zf-C2H2"/>
    <property type="match status" value="4"/>
</dbReference>
<dbReference type="RefSeq" id="XP_062715812.1">
    <property type="nucleotide sequence ID" value="XM_062859828.1"/>
</dbReference>
<feature type="binding site" evidence="6">
    <location>
        <position position="57"/>
    </location>
    <ligand>
        <name>Zn(2+)</name>
        <dbReference type="ChEBI" id="CHEBI:29105"/>
    </ligand>
</feature>
<dbReference type="SUPFAM" id="SSF57716">
    <property type="entry name" value="Glucocorticoid receptor-like (DNA-binding domain)"/>
    <property type="match status" value="1"/>
</dbReference>
<feature type="domain" description="C2H2-type" evidence="8">
    <location>
        <begin position="473"/>
        <end position="500"/>
    </location>
</feature>
<evidence type="ECO:0000259" key="9">
    <source>
        <dbReference type="PROSITE" id="PS51915"/>
    </source>
</evidence>
<dbReference type="Gene3D" id="3.40.1800.20">
    <property type="match status" value="1"/>
</dbReference>
<feature type="region of interest" description="Disordered" evidence="7">
    <location>
        <begin position="143"/>
        <end position="216"/>
    </location>
</feature>
<evidence type="ECO:0000256" key="1">
    <source>
        <dbReference type="ARBA" id="ARBA00022723"/>
    </source>
</evidence>
<feature type="compositionally biased region" description="Basic residues" evidence="7">
    <location>
        <begin position="185"/>
        <end position="194"/>
    </location>
</feature>
<reference evidence="11" key="1">
    <citation type="journal article" date="2015" name="Proc. Natl. Acad. Sci. U.S.A.">
        <title>Genome sequence of the Asian Tiger mosquito, Aedes albopictus, reveals insights into its biology, genetics, and evolution.</title>
        <authorList>
            <person name="Chen X.G."/>
            <person name="Jiang X."/>
            <person name="Gu J."/>
            <person name="Xu M."/>
            <person name="Wu Y."/>
            <person name="Deng Y."/>
            <person name="Zhang C."/>
            <person name="Bonizzoni M."/>
            <person name="Dermauw W."/>
            <person name="Vontas J."/>
            <person name="Armbruster P."/>
            <person name="Huang X."/>
            <person name="Yang Y."/>
            <person name="Zhang H."/>
            <person name="He W."/>
            <person name="Peng H."/>
            <person name="Liu Y."/>
            <person name="Wu K."/>
            <person name="Chen J."/>
            <person name="Lirakis M."/>
            <person name="Topalis P."/>
            <person name="Van Leeuwen T."/>
            <person name="Hall A.B."/>
            <person name="Jiang X."/>
            <person name="Thorpe C."/>
            <person name="Mueller R.L."/>
            <person name="Sun C."/>
            <person name="Waterhouse R.M."/>
            <person name="Yan G."/>
            <person name="Tu Z.J."/>
            <person name="Fang X."/>
            <person name="James A.A."/>
        </authorList>
    </citation>
    <scope>NUCLEOTIDE SEQUENCE [LARGE SCALE GENOMIC DNA]</scope>
    <source>
        <strain evidence="11">Foshan</strain>
    </source>
</reference>
<feature type="domain" description="C2H2-type" evidence="8">
    <location>
        <begin position="557"/>
        <end position="584"/>
    </location>
</feature>
<proteinExistence type="predicted"/>
<evidence type="ECO:0000256" key="2">
    <source>
        <dbReference type="ARBA" id="ARBA00022737"/>
    </source>
</evidence>
<feature type="domain" description="ZAD" evidence="9">
    <location>
        <begin position="2"/>
        <end position="81"/>
    </location>
</feature>
<dbReference type="Gene3D" id="3.30.160.60">
    <property type="entry name" value="Classic Zinc Finger"/>
    <property type="match status" value="7"/>
</dbReference>
<evidence type="ECO:0000256" key="3">
    <source>
        <dbReference type="ARBA" id="ARBA00022771"/>
    </source>
</evidence>
<dbReference type="Pfam" id="PF13912">
    <property type="entry name" value="zf-C2H2_6"/>
    <property type="match status" value="1"/>
</dbReference>
<keyword evidence="2" id="KW-0677">Repeat</keyword>
<keyword evidence="11" id="KW-1185">Reference proteome</keyword>
<evidence type="ECO:0000256" key="6">
    <source>
        <dbReference type="PROSITE-ProRule" id="PRU01263"/>
    </source>
</evidence>
<dbReference type="SMART" id="SM00868">
    <property type="entry name" value="zf-AD"/>
    <property type="match status" value="1"/>
</dbReference>
<organism evidence="10 11">
    <name type="scientific">Aedes albopictus</name>
    <name type="common">Asian tiger mosquito</name>
    <name type="synonym">Stegomyia albopicta</name>
    <dbReference type="NCBI Taxonomy" id="7160"/>
    <lineage>
        <taxon>Eukaryota</taxon>
        <taxon>Metazoa</taxon>
        <taxon>Ecdysozoa</taxon>
        <taxon>Arthropoda</taxon>
        <taxon>Hexapoda</taxon>
        <taxon>Insecta</taxon>
        <taxon>Pterygota</taxon>
        <taxon>Neoptera</taxon>
        <taxon>Endopterygota</taxon>
        <taxon>Diptera</taxon>
        <taxon>Nematocera</taxon>
        <taxon>Culicoidea</taxon>
        <taxon>Culicidae</taxon>
        <taxon>Culicinae</taxon>
        <taxon>Aedini</taxon>
        <taxon>Aedes</taxon>
        <taxon>Stegomyia</taxon>
    </lineage>
</organism>
<dbReference type="SUPFAM" id="SSF57667">
    <property type="entry name" value="beta-beta-alpha zinc fingers"/>
    <property type="match status" value="5"/>
</dbReference>
<sequence length="682" mass="78048">MEVCRTCMNANRDEFHQQLVPIYSKLDDAFIANIIMECTAIQIHENDGMPAYVCAGCIETLKLLVGFVKTARDCDRQLRKLFKPEATPGHSFPAATAGGAASSTSTTNDVVALENDTDVFQFTEIKIEPIEGFVEENVECSYQEEAAEASEPSGDEESQSSDDGDSESDSDWKGSDDELVEELPKKKRGRKPRPKPANTDDKPLLNKRRSKRDDDLEMNDHELELYTVIQVQPGKHICCGCLLVFESEQELETHRSRVHVRRREPKGKPTTKVLCDGCLRKYKSKRRVNYHKERIRQLEIIWECNKCKNRFSEATRRRNHSRKHPYKKGPSALVAPIKEAIQQELGWICCAQACGLSFPTEKEMVDHAHKAHQINKQEAELEDPAEKPMQCQVCYRRFLDKSGLINHQQRLYKLQKFQCALCGLQFNSGARLTEHELTHQNDRPFKCDVCDKKFTQKGNLKTHMTIHSNEKPFQCTACGMSFRQKGGLKAHMSNHIETPQFKCEVCSKMFKAKLHLRYHMRIHNGEKKFPCRYCEKAFTDFTNRMRHEMSHTGIKPYKCQYCDKSFIRKRFQLEHESTHTGIKMYNCAVCHQGFGQKNSLKKHMQTNHPTFEPSEDGGGGQGSSRASTYHNQPVSPTASISSNSSSLPAHNQQAIMPPQTHPIPLTNQQHLQFMTAFQQQPH</sequence>
<feature type="binding site" evidence="6">
    <location>
        <position position="4"/>
    </location>
    <ligand>
        <name>Zn(2+)</name>
        <dbReference type="ChEBI" id="CHEBI:29105"/>
    </ligand>
</feature>
<dbReference type="Pfam" id="PF07776">
    <property type="entry name" value="zf-AD"/>
    <property type="match status" value="1"/>
</dbReference>
<dbReference type="PROSITE" id="PS00028">
    <property type="entry name" value="ZINC_FINGER_C2H2_1"/>
    <property type="match status" value="9"/>
</dbReference>
<dbReference type="PANTHER" id="PTHR24381:SF450">
    <property type="entry name" value="GASTRULA ZINC FINGER PROTEIN XLCGF26.1-LIKE-RELATED"/>
    <property type="match status" value="1"/>
</dbReference>
<name>A0ABM1YIN9_AEDAL</name>
<feature type="domain" description="C2H2-type" evidence="8">
    <location>
        <begin position="417"/>
        <end position="444"/>
    </location>
</feature>
<dbReference type="Proteomes" id="UP000069940">
    <property type="component" value="Unassembled WGS sequence"/>
</dbReference>
<feature type="domain" description="C2H2-type" evidence="8">
    <location>
        <begin position="585"/>
        <end position="613"/>
    </location>
</feature>
<dbReference type="EnsemblMetazoa" id="AALFPA23_009512.R13100">
    <property type="protein sequence ID" value="AALFPA23_009512.P13100"/>
    <property type="gene ID" value="AALFPA23_009512"/>
</dbReference>
<dbReference type="InterPro" id="IPR013087">
    <property type="entry name" value="Znf_C2H2_type"/>
</dbReference>
<reference evidence="10" key="2">
    <citation type="submission" date="2025-05" db="UniProtKB">
        <authorList>
            <consortium name="EnsemblMetazoa"/>
        </authorList>
    </citation>
    <scope>IDENTIFICATION</scope>
    <source>
        <strain evidence="10">Foshan</strain>
    </source>
</reference>
<dbReference type="PROSITE" id="PS50157">
    <property type="entry name" value="ZINC_FINGER_C2H2_2"/>
    <property type="match status" value="8"/>
</dbReference>
<feature type="binding site" evidence="6">
    <location>
        <position position="7"/>
    </location>
    <ligand>
        <name>Zn(2+)</name>
        <dbReference type="ChEBI" id="CHEBI:29105"/>
    </ligand>
</feature>
<feature type="domain" description="C2H2-type" evidence="8">
    <location>
        <begin position="501"/>
        <end position="528"/>
    </location>
</feature>
<accession>A0ABM1YIN9</accession>
<evidence type="ECO:0000313" key="10">
    <source>
        <dbReference type="EnsemblMetazoa" id="AALFPA23_009512.P13100"/>
    </source>
</evidence>
<evidence type="ECO:0000256" key="5">
    <source>
        <dbReference type="PROSITE-ProRule" id="PRU00042"/>
    </source>
</evidence>
<evidence type="ECO:0008006" key="12">
    <source>
        <dbReference type="Google" id="ProtNLM"/>
    </source>
</evidence>
<feature type="region of interest" description="Disordered" evidence="7">
    <location>
        <begin position="605"/>
        <end position="664"/>
    </location>
</feature>
<feature type="compositionally biased region" description="Acidic residues" evidence="7">
    <location>
        <begin position="145"/>
        <end position="169"/>
    </location>
</feature>
<feature type="domain" description="C2H2-type" evidence="8">
    <location>
        <begin position="529"/>
        <end position="556"/>
    </location>
</feature>
<keyword evidence="4 6" id="KW-0862">Zinc</keyword>
<feature type="domain" description="C2H2-type" evidence="8">
    <location>
        <begin position="445"/>
        <end position="472"/>
    </location>
</feature>
<evidence type="ECO:0000256" key="7">
    <source>
        <dbReference type="SAM" id="MobiDB-lite"/>
    </source>
</evidence>
<dbReference type="InterPro" id="IPR012934">
    <property type="entry name" value="Znf_AD"/>
</dbReference>
<keyword evidence="3 5" id="KW-0863">Zinc-finger</keyword>
<evidence type="ECO:0000313" key="11">
    <source>
        <dbReference type="Proteomes" id="UP000069940"/>
    </source>
</evidence>
<dbReference type="InterPro" id="IPR036236">
    <property type="entry name" value="Znf_C2H2_sf"/>
</dbReference>
<feature type="domain" description="C2H2-type" evidence="8">
    <location>
        <begin position="302"/>
        <end position="329"/>
    </location>
</feature>
<evidence type="ECO:0000256" key="4">
    <source>
        <dbReference type="ARBA" id="ARBA00022833"/>
    </source>
</evidence>
<dbReference type="SMART" id="SM00355">
    <property type="entry name" value="ZnF_C2H2"/>
    <property type="match status" value="11"/>
</dbReference>
<evidence type="ECO:0000259" key="8">
    <source>
        <dbReference type="PROSITE" id="PS50157"/>
    </source>
</evidence>
<feature type="compositionally biased region" description="Polar residues" evidence="7">
    <location>
        <begin position="623"/>
        <end position="634"/>
    </location>
</feature>
<dbReference type="PANTHER" id="PTHR24381">
    <property type="entry name" value="ZINC FINGER PROTEIN"/>
    <property type="match status" value="1"/>
</dbReference>
<keyword evidence="1 6" id="KW-0479">Metal-binding</keyword>
<feature type="binding site" evidence="6">
    <location>
        <position position="54"/>
    </location>
    <ligand>
        <name>Zn(2+)</name>
        <dbReference type="ChEBI" id="CHEBI:29105"/>
    </ligand>
</feature>
<dbReference type="PROSITE" id="PS51915">
    <property type="entry name" value="ZAD"/>
    <property type="match status" value="1"/>
</dbReference>